<dbReference type="Proteomes" id="UP001176961">
    <property type="component" value="Unassembled WGS sequence"/>
</dbReference>
<evidence type="ECO:0000256" key="1">
    <source>
        <dbReference type="SAM" id="MobiDB-lite"/>
    </source>
</evidence>
<protein>
    <submittedName>
        <fullName evidence="2">Uncharacterized protein</fullName>
    </submittedName>
</protein>
<feature type="region of interest" description="Disordered" evidence="1">
    <location>
        <begin position="45"/>
        <end position="69"/>
    </location>
</feature>
<proteinExistence type="predicted"/>
<evidence type="ECO:0000313" key="3">
    <source>
        <dbReference type="Proteomes" id="UP001176961"/>
    </source>
</evidence>
<keyword evidence="3" id="KW-1185">Reference proteome</keyword>
<organism evidence="2 3">
    <name type="scientific">Cylicocyclus nassatus</name>
    <name type="common">Nematode worm</name>
    <dbReference type="NCBI Taxonomy" id="53992"/>
    <lineage>
        <taxon>Eukaryota</taxon>
        <taxon>Metazoa</taxon>
        <taxon>Ecdysozoa</taxon>
        <taxon>Nematoda</taxon>
        <taxon>Chromadorea</taxon>
        <taxon>Rhabditida</taxon>
        <taxon>Rhabditina</taxon>
        <taxon>Rhabditomorpha</taxon>
        <taxon>Strongyloidea</taxon>
        <taxon>Strongylidae</taxon>
        <taxon>Cylicocyclus</taxon>
    </lineage>
</organism>
<dbReference type="EMBL" id="CATQJL010000326">
    <property type="protein sequence ID" value="CAJ0609557.1"/>
    <property type="molecule type" value="Genomic_DNA"/>
</dbReference>
<gene>
    <name evidence="2" type="ORF">CYNAS_LOCUS21540</name>
</gene>
<evidence type="ECO:0000313" key="2">
    <source>
        <dbReference type="EMBL" id="CAJ0609557.1"/>
    </source>
</evidence>
<sequence length="69" mass="8202">MLLESLVIKLCAPGTSFFRQVLTKAFRPLLFFGSREKLIEGQLEQHRHYHSPSSHNYNVPERPRLEWQH</sequence>
<accession>A0AA36HF45</accession>
<name>A0AA36HF45_CYLNA</name>
<reference evidence="2" key="1">
    <citation type="submission" date="2023-07" db="EMBL/GenBank/DDBJ databases">
        <authorList>
            <consortium name="CYATHOMIX"/>
        </authorList>
    </citation>
    <scope>NUCLEOTIDE SEQUENCE</scope>
    <source>
        <strain evidence="2">N/A</strain>
    </source>
</reference>
<dbReference type="AlphaFoldDB" id="A0AA36HF45"/>
<comment type="caution">
    <text evidence="2">The sequence shown here is derived from an EMBL/GenBank/DDBJ whole genome shotgun (WGS) entry which is preliminary data.</text>
</comment>